<keyword evidence="2" id="KW-0285">Flavoprotein</keyword>
<organism evidence="6 7">
    <name type="scientific">Funneliformis mosseae</name>
    <name type="common">Endomycorrhizal fungus</name>
    <name type="synonym">Glomus mosseae</name>
    <dbReference type="NCBI Taxonomy" id="27381"/>
    <lineage>
        <taxon>Eukaryota</taxon>
        <taxon>Fungi</taxon>
        <taxon>Fungi incertae sedis</taxon>
        <taxon>Mucoromycota</taxon>
        <taxon>Glomeromycotina</taxon>
        <taxon>Glomeromycetes</taxon>
        <taxon>Glomerales</taxon>
        <taxon>Glomeraceae</taxon>
        <taxon>Funneliformis</taxon>
    </lineage>
</organism>
<keyword evidence="3" id="KW-0274">FAD</keyword>
<feature type="domain" description="FAD/NAD(P)-binding" evidence="5">
    <location>
        <begin position="9"/>
        <end position="299"/>
    </location>
</feature>
<dbReference type="Pfam" id="PF07992">
    <property type="entry name" value="Pyr_redox_2"/>
    <property type="match status" value="1"/>
</dbReference>
<dbReference type="SUPFAM" id="SSF51905">
    <property type="entry name" value="FAD/NAD(P)-binding domain"/>
    <property type="match status" value="1"/>
</dbReference>
<reference evidence="6" key="1">
    <citation type="submission" date="2021-06" db="EMBL/GenBank/DDBJ databases">
        <authorList>
            <person name="Kallberg Y."/>
            <person name="Tangrot J."/>
            <person name="Rosling A."/>
        </authorList>
    </citation>
    <scope>NUCLEOTIDE SEQUENCE</scope>
    <source>
        <strain evidence="6">87-6 pot B 2015</strain>
    </source>
</reference>
<dbReference type="PRINTS" id="PR00368">
    <property type="entry name" value="FADPNR"/>
</dbReference>
<dbReference type="AlphaFoldDB" id="A0A9N9B687"/>
<keyword evidence="7" id="KW-1185">Reference proteome</keyword>
<gene>
    <name evidence="6" type="ORF">FMOSSE_LOCUS6526</name>
</gene>
<evidence type="ECO:0000256" key="3">
    <source>
        <dbReference type="ARBA" id="ARBA00022827"/>
    </source>
</evidence>
<proteinExistence type="inferred from homology"/>
<name>A0A9N9B687_FUNMO</name>
<accession>A0A9N9B687</accession>
<protein>
    <submittedName>
        <fullName evidence="6">5197_t:CDS:1</fullName>
    </submittedName>
</protein>
<dbReference type="Gene3D" id="3.50.50.100">
    <property type="match status" value="1"/>
</dbReference>
<dbReference type="EMBL" id="CAJVPP010001384">
    <property type="protein sequence ID" value="CAG8552188.1"/>
    <property type="molecule type" value="Genomic_DNA"/>
</dbReference>
<evidence type="ECO:0000256" key="1">
    <source>
        <dbReference type="ARBA" id="ARBA00006442"/>
    </source>
</evidence>
<dbReference type="PANTHER" id="PTHR43735">
    <property type="entry name" value="APOPTOSIS-INDUCING FACTOR 1"/>
    <property type="match status" value="1"/>
</dbReference>
<evidence type="ECO:0000256" key="4">
    <source>
        <dbReference type="ARBA" id="ARBA00023002"/>
    </source>
</evidence>
<comment type="similarity">
    <text evidence="1">Belongs to the FAD-dependent oxidoreductase family.</text>
</comment>
<dbReference type="GO" id="GO:0004174">
    <property type="term" value="F:electron-transferring-flavoprotein dehydrogenase activity"/>
    <property type="evidence" value="ECO:0007669"/>
    <property type="project" value="TreeGrafter"/>
</dbReference>
<sequence>MSASTNKPNIVIIGGGYAGLTAAQKLSSALSNTHQILLIEKKSHFHHDIGGLRTIVEEGFEKKIIIPYDHIFDKHGDGKIIHGTVTRFKKNDLIVRKSNGQELKINFEIAVIATGSDYSRPAKFIGENKDDDVKEILEQREALKKAQRVLIVGGGPVGIELAGEIASVYGKEKEITLIHGKEELLTPKFPKKLKDSLATQLKDLNVNLILGDRIDFERYNVGNGLSKMTITTEKGQTVESDIQFVAIGQKPNTSIIEQLNADLIDENTHLVKVKSTLQLELDEYDHIFAIGDITNIPESKLAFRAGLHGELVGKNIVSYLTNKRLEEYKPVKEAMIITVGKNGGAGLLPIFNGLVIGSMLTRNIKSKSLFVDKYWKMANATPEK</sequence>
<dbReference type="InterPro" id="IPR036188">
    <property type="entry name" value="FAD/NAD-bd_sf"/>
</dbReference>
<dbReference type="PANTHER" id="PTHR43735:SF3">
    <property type="entry name" value="FERROPTOSIS SUPPRESSOR PROTEIN 1"/>
    <property type="match status" value="1"/>
</dbReference>
<keyword evidence="4" id="KW-0560">Oxidoreductase</keyword>
<evidence type="ECO:0000313" key="6">
    <source>
        <dbReference type="EMBL" id="CAG8552188.1"/>
    </source>
</evidence>
<evidence type="ECO:0000256" key="2">
    <source>
        <dbReference type="ARBA" id="ARBA00022630"/>
    </source>
</evidence>
<dbReference type="GO" id="GO:0050660">
    <property type="term" value="F:flavin adenine dinucleotide binding"/>
    <property type="evidence" value="ECO:0007669"/>
    <property type="project" value="TreeGrafter"/>
</dbReference>
<dbReference type="GO" id="GO:0005737">
    <property type="term" value="C:cytoplasm"/>
    <property type="evidence" value="ECO:0007669"/>
    <property type="project" value="TreeGrafter"/>
</dbReference>
<dbReference type="InterPro" id="IPR023753">
    <property type="entry name" value="FAD/NAD-binding_dom"/>
</dbReference>
<dbReference type="PRINTS" id="PR00411">
    <property type="entry name" value="PNDRDTASEI"/>
</dbReference>
<evidence type="ECO:0000313" key="7">
    <source>
        <dbReference type="Proteomes" id="UP000789375"/>
    </source>
</evidence>
<dbReference type="Proteomes" id="UP000789375">
    <property type="component" value="Unassembled WGS sequence"/>
</dbReference>
<comment type="caution">
    <text evidence="6">The sequence shown here is derived from an EMBL/GenBank/DDBJ whole genome shotgun (WGS) entry which is preliminary data.</text>
</comment>
<evidence type="ECO:0000259" key="5">
    <source>
        <dbReference type="Pfam" id="PF07992"/>
    </source>
</evidence>